<reference evidence="2 3" key="1">
    <citation type="journal article" date="2014" name="Antonie Van Leeuwenhoek">
        <title>Hyphomonas beringensis sp. nov. and Hyphomonas chukchiensis sp. nov., isolated from surface seawater of the Bering Sea and Chukchi Sea.</title>
        <authorList>
            <person name="Li C."/>
            <person name="Lai Q."/>
            <person name="Li G."/>
            <person name="Dong C."/>
            <person name="Wang J."/>
            <person name="Liao Y."/>
            <person name="Shao Z."/>
        </authorList>
    </citation>
    <scope>NUCLEOTIDE SEQUENCE [LARGE SCALE GENOMIC DNA]</scope>
    <source>
        <strain evidence="2 3">MHS-2</strain>
    </source>
</reference>
<dbReference type="EMBL" id="ARYK01000008">
    <property type="protein sequence ID" value="KCZ89433.1"/>
    <property type="molecule type" value="Genomic_DNA"/>
</dbReference>
<keyword evidence="1" id="KW-0472">Membrane</keyword>
<proteinExistence type="predicted"/>
<feature type="transmembrane region" description="Helical" evidence="1">
    <location>
        <begin position="6"/>
        <end position="27"/>
    </location>
</feature>
<sequence>MENMSIGVVVAIALVVAVALLFIVNVIRTRAAANELEPARGHGAGAPPVQASAVTPQAHSQSAFDAYIADHTPDQLDDIPVYALAHMVTASFSSPSRVKWLEAVVAAAVPRGADPELLHTADYFWDKHEKWLFSDAPIADFCTEYLIAKKDEWSSSVHERIVLTGFAALASRDRSGTADKASRAHTVFTFTNGLTSVCDAYFGADAQTVCARIMAEAETLAARIRADLAAASPPA</sequence>
<keyword evidence="3" id="KW-1185">Reference proteome</keyword>
<dbReference type="AlphaFoldDB" id="A0A059FFY1"/>
<keyword evidence="1" id="KW-1133">Transmembrane helix</keyword>
<accession>A0A059FFY1</accession>
<organism evidence="2 3">
    <name type="scientific">Hyphomonas johnsonii MHS-2</name>
    <dbReference type="NCBI Taxonomy" id="1280950"/>
    <lineage>
        <taxon>Bacteria</taxon>
        <taxon>Pseudomonadati</taxon>
        <taxon>Pseudomonadota</taxon>
        <taxon>Alphaproteobacteria</taxon>
        <taxon>Hyphomonadales</taxon>
        <taxon>Hyphomonadaceae</taxon>
        <taxon>Hyphomonas</taxon>
    </lineage>
</organism>
<dbReference type="PATRIC" id="fig|1280950.3.peg.2908"/>
<protein>
    <submittedName>
        <fullName evidence="2">Uncharacterized protein</fullName>
    </submittedName>
</protein>
<dbReference type="Proteomes" id="UP000025171">
    <property type="component" value="Unassembled WGS sequence"/>
</dbReference>
<dbReference type="STRING" id="1280950.HJO_14482"/>
<dbReference type="RefSeq" id="WP_035618210.1">
    <property type="nucleotide sequence ID" value="NZ_ARYK01000008.1"/>
</dbReference>
<comment type="caution">
    <text evidence="2">The sequence shown here is derived from an EMBL/GenBank/DDBJ whole genome shotgun (WGS) entry which is preliminary data.</text>
</comment>
<name>A0A059FFY1_9PROT</name>
<evidence type="ECO:0000256" key="1">
    <source>
        <dbReference type="SAM" id="Phobius"/>
    </source>
</evidence>
<evidence type="ECO:0000313" key="3">
    <source>
        <dbReference type="Proteomes" id="UP000025171"/>
    </source>
</evidence>
<dbReference type="OrthoDB" id="9828534at2"/>
<keyword evidence="1" id="KW-0812">Transmembrane</keyword>
<gene>
    <name evidence="2" type="ORF">HJO_14482</name>
</gene>
<evidence type="ECO:0000313" key="2">
    <source>
        <dbReference type="EMBL" id="KCZ89433.1"/>
    </source>
</evidence>